<dbReference type="OrthoDB" id="27267at2759"/>
<dbReference type="InterPro" id="IPR026906">
    <property type="entry name" value="LRR_5"/>
</dbReference>
<accession>A2DBX2</accession>
<dbReference type="SUPFAM" id="SSF52058">
    <property type="entry name" value="L domain-like"/>
    <property type="match status" value="1"/>
</dbReference>
<dbReference type="VEuPathDB" id="TrichDB:TVAG_287070"/>
<evidence type="ECO:0000313" key="2">
    <source>
        <dbReference type="Proteomes" id="UP000001542"/>
    </source>
</evidence>
<reference evidence="1" key="2">
    <citation type="journal article" date="2007" name="Science">
        <title>Draft genome sequence of the sexually transmitted pathogen Trichomonas vaginalis.</title>
        <authorList>
            <person name="Carlton J.M."/>
            <person name="Hirt R.P."/>
            <person name="Silva J.C."/>
            <person name="Delcher A.L."/>
            <person name="Schatz M."/>
            <person name="Zhao Q."/>
            <person name="Wortman J.R."/>
            <person name="Bidwell S.L."/>
            <person name="Alsmark U.C.M."/>
            <person name="Besteiro S."/>
            <person name="Sicheritz-Ponten T."/>
            <person name="Noel C.J."/>
            <person name="Dacks J.B."/>
            <person name="Foster P.G."/>
            <person name="Simillion C."/>
            <person name="Van de Peer Y."/>
            <person name="Miranda-Saavedra D."/>
            <person name="Barton G.J."/>
            <person name="Westrop G.D."/>
            <person name="Mueller S."/>
            <person name="Dessi D."/>
            <person name="Fiori P.L."/>
            <person name="Ren Q."/>
            <person name="Paulsen I."/>
            <person name="Zhang H."/>
            <person name="Bastida-Corcuera F.D."/>
            <person name="Simoes-Barbosa A."/>
            <person name="Brown M.T."/>
            <person name="Hayes R.D."/>
            <person name="Mukherjee M."/>
            <person name="Okumura C.Y."/>
            <person name="Schneider R."/>
            <person name="Smith A.J."/>
            <person name="Vanacova S."/>
            <person name="Villalvazo M."/>
            <person name="Haas B.J."/>
            <person name="Pertea M."/>
            <person name="Feldblyum T.V."/>
            <person name="Utterback T.R."/>
            <person name="Shu C.L."/>
            <person name="Osoegawa K."/>
            <person name="de Jong P.J."/>
            <person name="Hrdy I."/>
            <person name="Horvathova L."/>
            <person name="Zubacova Z."/>
            <person name="Dolezal P."/>
            <person name="Malik S.B."/>
            <person name="Logsdon J.M. Jr."/>
            <person name="Henze K."/>
            <person name="Gupta A."/>
            <person name="Wang C.C."/>
            <person name="Dunne R.L."/>
            <person name="Upcroft J.A."/>
            <person name="Upcroft P."/>
            <person name="White O."/>
            <person name="Salzberg S.L."/>
            <person name="Tang P."/>
            <person name="Chiu C.-H."/>
            <person name="Lee Y.-S."/>
            <person name="Embley T.M."/>
            <person name="Coombs G.H."/>
            <person name="Mottram J.C."/>
            <person name="Tachezy J."/>
            <person name="Fraser-Liggett C.M."/>
            <person name="Johnson P.J."/>
        </authorList>
    </citation>
    <scope>NUCLEOTIDE SEQUENCE [LARGE SCALE GENOMIC DNA]</scope>
    <source>
        <strain evidence="1">G3</strain>
    </source>
</reference>
<dbReference type="KEGG" id="tva:5467563"/>
<dbReference type="Proteomes" id="UP000001542">
    <property type="component" value="Unassembled WGS sequence"/>
</dbReference>
<dbReference type="EMBL" id="DS113186">
    <property type="protein sequence ID" value="EAY22013.1"/>
    <property type="molecule type" value="Genomic_DNA"/>
</dbReference>
<dbReference type="PANTHER" id="PTHR45661:SF3">
    <property type="entry name" value="IG-LIKE DOMAIN-CONTAINING PROTEIN"/>
    <property type="match status" value="1"/>
</dbReference>
<dbReference type="InParanoid" id="A2DBX2"/>
<dbReference type="Pfam" id="PF13306">
    <property type="entry name" value="LRR_5"/>
    <property type="match status" value="4"/>
</dbReference>
<name>A2DBX2_TRIV3</name>
<reference evidence="1" key="1">
    <citation type="submission" date="2006-10" db="EMBL/GenBank/DDBJ databases">
        <authorList>
            <person name="Amadeo P."/>
            <person name="Zhao Q."/>
            <person name="Wortman J."/>
            <person name="Fraser-Liggett C."/>
            <person name="Carlton J."/>
        </authorList>
    </citation>
    <scope>NUCLEOTIDE SEQUENCE</scope>
    <source>
        <strain evidence="1">G3</strain>
    </source>
</reference>
<keyword evidence="2" id="KW-1185">Reference proteome</keyword>
<gene>
    <name evidence="1" type="ORF">TVAG_456480</name>
</gene>
<dbReference type="AlphaFoldDB" id="A2DBX2"/>
<dbReference type="InterPro" id="IPR053139">
    <property type="entry name" value="Surface_bspA-like"/>
</dbReference>
<dbReference type="VEuPathDB" id="TrichDB:TVAGG3_0264350"/>
<dbReference type="PANTHER" id="PTHR45661">
    <property type="entry name" value="SURFACE ANTIGEN"/>
    <property type="match status" value="1"/>
</dbReference>
<organism evidence="1 2">
    <name type="scientific">Trichomonas vaginalis (strain ATCC PRA-98 / G3)</name>
    <dbReference type="NCBI Taxonomy" id="412133"/>
    <lineage>
        <taxon>Eukaryota</taxon>
        <taxon>Metamonada</taxon>
        <taxon>Parabasalia</taxon>
        <taxon>Trichomonadida</taxon>
        <taxon>Trichomonadidae</taxon>
        <taxon>Trichomonas</taxon>
    </lineage>
</organism>
<dbReference type="RefSeq" id="XP_001582999.1">
    <property type="nucleotide sequence ID" value="XM_001582949.1"/>
</dbReference>
<evidence type="ECO:0008006" key="3">
    <source>
        <dbReference type="Google" id="ProtNLM"/>
    </source>
</evidence>
<dbReference type="InterPro" id="IPR032675">
    <property type="entry name" value="LRR_dom_sf"/>
</dbReference>
<evidence type="ECO:0000313" key="1">
    <source>
        <dbReference type="EMBL" id="EAY22013.1"/>
    </source>
</evidence>
<proteinExistence type="predicted"/>
<protein>
    <recommendedName>
        <fullName evidence="3">Surface antigen BspA-like</fullName>
    </recommendedName>
</protein>
<sequence>MLSLLFVSFALADPELYFDNGTLTISSSGKLIPELITASYNINLITNIIFDENAQIEIGDHAFLNFKNLVSIHLSRGVSSIQKTAFRYCSSLTIITVDINNPHFAVENSVLYNIVKSEIYKVPVNLEIFTIPNTVSTLKGHSFHLLKKMDKLIIPRFVNKIEEGAFYDANIDIIEFENGSALEKLEPHSFSYSNIKQLILSDTLKEIENNSIAFDSHLFNIAFKTPRIYNLIIHSFAIYGSKISFFAIPDNSTVEGNAFNPSINLNRISIGRNCNLDANSFAGCPNIQNFDTQESIGRENGFIIHNKTLLYVSKGTSDYFNFSTVNSFPNPGFQYSSNLTRFESKIPDGYTEKDGVIYNNDGSKVIAATGGLTYIKLSDNVRILGPYCFTMMSKLQTLEIKSEVISISEYAFYQCHIQKIEFKEVDSIDYGAFEECYATNITFTSGPKTVAGRSFKIVDSRKLLSQMLSQ</sequence>
<dbReference type="Gene3D" id="3.80.10.10">
    <property type="entry name" value="Ribonuclease Inhibitor"/>
    <property type="match status" value="2"/>
</dbReference>